<evidence type="ECO:0000256" key="3">
    <source>
        <dbReference type="ARBA" id="ARBA00022729"/>
    </source>
</evidence>
<keyword evidence="3 5" id="KW-0732">Signal</keyword>
<gene>
    <name evidence="7" type="ORF">DLJ59_23385</name>
</gene>
<dbReference type="PROSITE" id="PS01039">
    <property type="entry name" value="SBP_BACTERIAL_3"/>
    <property type="match status" value="1"/>
</dbReference>
<feature type="domain" description="Solute-binding protein family 3/N-terminal" evidence="6">
    <location>
        <begin position="63"/>
        <end position="291"/>
    </location>
</feature>
<comment type="caution">
    <text evidence="7">The sequence shown here is derived from an EMBL/GenBank/DDBJ whole genome shotgun (WGS) entry which is preliminary data.</text>
</comment>
<dbReference type="RefSeq" id="WP_124774747.1">
    <property type="nucleotide sequence ID" value="NZ_JBEZFR010000017.1"/>
</dbReference>
<dbReference type="AlphaFoldDB" id="A0A3N9X0J4"/>
<dbReference type="Pfam" id="PF00497">
    <property type="entry name" value="SBP_bac_3"/>
    <property type="match status" value="1"/>
</dbReference>
<evidence type="ECO:0000256" key="4">
    <source>
        <dbReference type="RuleBase" id="RU003744"/>
    </source>
</evidence>
<dbReference type="SMART" id="SM00062">
    <property type="entry name" value="PBPb"/>
    <property type="match status" value="1"/>
</dbReference>
<dbReference type="GO" id="GO:0030313">
    <property type="term" value="C:cell envelope"/>
    <property type="evidence" value="ECO:0007669"/>
    <property type="project" value="UniProtKB-SubCell"/>
</dbReference>
<name>A0A3N9X0J4_9ACTN</name>
<dbReference type="EMBL" id="QGSZ01000260">
    <property type="protein sequence ID" value="RQW99866.1"/>
    <property type="molecule type" value="Genomic_DNA"/>
</dbReference>
<dbReference type="PANTHER" id="PTHR35936:SF17">
    <property type="entry name" value="ARGININE-BINDING EXTRACELLULAR PROTEIN ARTP"/>
    <property type="match status" value="1"/>
</dbReference>
<dbReference type="OrthoDB" id="4633994at2"/>
<comment type="subcellular location">
    <subcellularLocation>
        <location evidence="1">Cell envelope</location>
    </subcellularLocation>
</comment>
<dbReference type="SUPFAM" id="SSF53850">
    <property type="entry name" value="Periplasmic binding protein-like II"/>
    <property type="match status" value="1"/>
</dbReference>
<feature type="chain" id="PRO_5039102062" evidence="5">
    <location>
        <begin position="27"/>
        <end position="303"/>
    </location>
</feature>
<sequence length="303" mass="31117">MFNTNGARRAALGAASVALLALSLTACGEKESSSEPGAGPTVTAAADSALTAKVPDAIKADGVIKVGTDSTYAPAEYLDADGKTVIGFDIELFNAVAQKLGLKAEYQSSPFDSILPGVDSGKYEIGVSSFTINAERLKSVNMVSYFSAGTQWATKAGNPAKIDIENACGKKIAVQTATVQFDDITARSKKCTTGGKPAITIDQYQAQSDATAAVVSGKNDAMLADSPVGAYAVKQSSGALELVGDIYESAPYGYAVKKDQTAFAEVLKEAVQAVIADGSYQSALKKWGVEGGAITSSALNPAN</sequence>
<dbReference type="CDD" id="cd01004">
    <property type="entry name" value="PBP2_MidA_like"/>
    <property type="match status" value="1"/>
</dbReference>
<accession>A0A3N9X0J4</accession>
<evidence type="ECO:0000313" key="8">
    <source>
        <dbReference type="Proteomes" id="UP000282312"/>
    </source>
</evidence>
<reference evidence="7 8" key="1">
    <citation type="submission" date="2018-05" db="EMBL/GenBank/DDBJ databases">
        <title>Micromonospora from Atacama Desert.</title>
        <authorList>
            <person name="Carro L."/>
            <person name="Goodfellow M."/>
            <person name="Klenk H.-P."/>
        </authorList>
    </citation>
    <scope>NUCLEOTIDE SEQUENCE [LARGE SCALE GENOMIC DNA]</scope>
    <source>
        <strain evidence="7 8">LB39</strain>
    </source>
</reference>
<proteinExistence type="inferred from homology"/>
<keyword evidence="8" id="KW-1185">Reference proteome</keyword>
<comment type="similarity">
    <text evidence="2 4">Belongs to the bacterial solute-binding protein 3 family.</text>
</comment>
<dbReference type="PANTHER" id="PTHR35936">
    <property type="entry name" value="MEMBRANE-BOUND LYTIC MUREIN TRANSGLYCOSYLASE F"/>
    <property type="match status" value="1"/>
</dbReference>
<dbReference type="InterPro" id="IPR018313">
    <property type="entry name" value="SBP_3_CS"/>
</dbReference>
<evidence type="ECO:0000313" key="7">
    <source>
        <dbReference type="EMBL" id="RQW99866.1"/>
    </source>
</evidence>
<organism evidence="7 8">
    <name type="scientific">Micromonospora inaquosa</name>
    <dbReference type="NCBI Taxonomy" id="2203716"/>
    <lineage>
        <taxon>Bacteria</taxon>
        <taxon>Bacillati</taxon>
        <taxon>Actinomycetota</taxon>
        <taxon>Actinomycetes</taxon>
        <taxon>Micromonosporales</taxon>
        <taxon>Micromonosporaceae</taxon>
        <taxon>Micromonospora</taxon>
    </lineage>
</organism>
<dbReference type="Proteomes" id="UP000282312">
    <property type="component" value="Unassembled WGS sequence"/>
</dbReference>
<protein>
    <submittedName>
        <fullName evidence="7">ABC transporter substrate-binding protein</fullName>
    </submittedName>
</protein>
<dbReference type="Gene3D" id="3.40.190.10">
    <property type="entry name" value="Periplasmic binding protein-like II"/>
    <property type="match status" value="2"/>
</dbReference>
<evidence type="ECO:0000256" key="1">
    <source>
        <dbReference type="ARBA" id="ARBA00004196"/>
    </source>
</evidence>
<evidence type="ECO:0000259" key="6">
    <source>
        <dbReference type="SMART" id="SM00062"/>
    </source>
</evidence>
<evidence type="ECO:0000256" key="5">
    <source>
        <dbReference type="SAM" id="SignalP"/>
    </source>
</evidence>
<evidence type="ECO:0000256" key="2">
    <source>
        <dbReference type="ARBA" id="ARBA00010333"/>
    </source>
</evidence>
<feature type="signal peptide" evidence="5">
    <location>
        <begin position="1"/>
        <end position="26"/>
    </location>
</feature>
<dbReference type="InterPro" id="IPR001638">
    <property type="entry name" value="Solute-binding_3/MltF_N"/>
</dbReference>